<reference evidence="1" key="1">
    <citation type="submission" date="2020-02" db="EMBL/GenBank/DDBJ databases">
        <authorList>
            <person name="Scholz U."/>
            <person name="Mascher M."/>
            <person name="Fiebig A."/>
        </authorList>
    </citation>
    <scope>NUCLEOTIDE SEQUENCE</scope>
</reference>
<dbReference type="EMBL" id="LR746272">
    <property type="protein sequence ID" value="CAA7402451.1"/>
    <property type="molecule type" value="Genomic_DNA"/>
</dbReference>
<dbReference type="AlphaFoldDB" id="A0A7I8KXN6"/>
<name>A0A7I8KXN6_SPIIN</name>
<accession>A0A7I8KXN6</accession>
<keyword evidence="2" id="KW-1185">Reference proteome</keyword>
<evidence type="ECO:0000313" key="2">
    <source>
        <dbReference type="Proteomes" id="UP000663760"/>
    </source>
</evidence>
<sequence length="33" mass="3905">MFSPSLFSLYLFLSLSLSLSYHYLHYSHKVLPI</sequence>
<organism evidence="1 2">
    <name type="scientific">Spirodela intermedia</name>
    <name type="common">Intermediate duckweed</name>
    <dbReference type="NCBI Taxonomy" id="51605"/>
    <lineage>
        <taxon>Eukaryota</taxon>
        <taxon>Viridiplantae</taxon>
        <taxon>Streptophyta</taxon>
        <taxon>Embryophyta</taxon>
        <taxon>Tracheophyta</taxon>
        <taxon>Spermatophyta</taxon>
        <taxon>Magnoliopsida</taxon>
        <taxon>Liliopsida</taxon>
        <taxon>Araceae</taxon>
        <taxon>Lemnoideae</taxon>
        <taxon>Spirodela</taxon>
    </lineage>
</organism>
<gene>
    <name evidence="1" type="ORF">SI8410_09013129</name>
</gene>
<proteinExistence type="predicted"/>
<dbReference type="Proteomes" id="UP000663760">
    <property type="component" value="Chromosome 9"/>
</dbReference>
<evidence type="ECO:0000313" key="1">
    <source>
        <dbReference type="EMBL" id="CAA7402451.1"/>
    </source>
</evidence>
<protein>
    <submittedName>
        <fullName evidence="1">Uncharacterized protein</fullName>
    </submittedName>
</protein>